<dbReference type="Gene3D" id="3.40.50.300">
    <property type="entry name" value="P-loop containing nucleotide triphosphate hydrolases"/>
    <property type="match status" value="1"/>
</dbReference>
<accession>A0A507BBH1</accession>
<gene>
    <name evidence="2" type="ORF">E0L32_005650</name>
</gene>
<dbReference type="OrthoDB" id="1929311at2759"/>
<reference evidence="2 3" key="1">
    <citation type="submission" date="2019-06" db="EMBL/GenBank/DDBJ databases">
        <title>Draft genome sequence of the filamentous fungus Phialemoniopsis curvata isolated from diesel fuel.</title>
        <authorList>
            <person name="Varaljay V.A."/>
            <person name="Lyon W.J."/>
            <person name="Crouch A.L."/>
            <person name="Drake C.E."/>
            <person name="Hollomon J.M."/>
            <person name="Nadeau L.J."/>
            <person name="Nunn H.S."/>
            <person name="Stevenson B.S."/>
            <person name="Bojanowski C.L."/>
            <person name="Crookes-Goodson W.J."/>
        </authorList>
    </citation>
    <scope>NUCLEOTIDE SEQUENCE [LARGE SCALE GENOMIC DNA]</scope>
    <source>
        <strain evidence="2 3">D216</strain>
    </source>
</reference>
<dbReference type="SUPFAM" id="SSF52540">
    <property type="entry name" value="P-loop containing nucleoside triphosphate hydrolases"/>
    <property type="match status" value="1"/>
</dbReference>
<evidence type="ECO:0000313" key="3">
    <source>
        <dbReference type="Proteomes" id="UP000319257"/>
    </source>
</evidence>
<comment type="caution">
    <text evidence="2">The sequence shown here is derived from an EMBL/GenBank/DDBJ whole genome shotgun (WGS) entry which is preliminary data.</text>
</comment>
<dbReference type="PANTHER" id="PTHR24030:SF0">
    <property type="entry name" value="PROTEIN CMSS1"/>
    <property type="match status" value="1"/>
</dbReference>
<keyword evidence="3" id="KW-1185">Reference proteome</keyword>
<protein>
    <recommendedName>
        <fullName evidence="4">Protein CMS1</fullName>
    </recommendedName>
</protein>
<proteinExistence type="predicted"/>
<evidence type="ECO:0000256" key="1">
    <source>
        <dbReference type="SAM" id="MobiDB-lite"/>
    </source>
</evidence>
<evidence type="ECO:0000313" key="2">
    <source>
        <dbReference type="EMBL" id="TPX13950.1"/>
    </source>
</evidence>
<dbReference type="FunCoup" id="A0A507BBH1">
    <property type="interactions" value="254"/>
</dbReference>
<dbReference type="STRING" id="1093900.A0A507BBH1"/>
<dbReference type="GeneID" id="41973097"/>
<dbReference type="AlphaFoldDB" id="A0A507BBH1"/>
<organism evidence="2 3">
    <name type="scientific">Thyridium curvatum</name>
    <dbReference type="NCBI Taxonomy" id="1093900"/>
    <lineage>
        <taxon>Eukaryota</taxon>
        <taxon>Fungi</taxon>
        <taxon>Dikarya</taxon>
        <taxon>Ascomycota</taxon>
        <taxon>Pezizomycotina</taxon>
        <taxon>Sordariomycetes</taxon>
        <taxon>Sordariomycetidae</taxon>
        <taxon>Thyridiales</taxon>
        <taxon>Thyridiaceae</taxon>
        <taxon>Thyridium</taxon>
    </lineage>
</organism>
<dbReference type="RefSeq" id="XP_030995661.1">
    <property type="nucleotide sequence ID" value="XM_031140195.1"/>
</dbReference>
<dbReference type="GO" id="GO:0005634">
    <property type="term" value="C:nucleus"/>
    <property type="evidence" value="ECO:0007669"/>
    <property type="project" value="TreeGrafter"/>
</dbReference>
<dbReference type="InterPro" id="IPR032704">
    <property type="entry name" value="Cms1"/>
</dbReference>
<evidence type="ECO:0008006" key="4">
    <source>
        <dbReference type="Google" id="ProtNLM"/>
    </source>
</evidence>
<dbReference type="PANTHER" id="PTHR24030">
    <property type="entry name" value="PROTEIN CMSS1"/>
    <property type="match status" value="1"/>
</dbReference>
<name>A0A507BBH1_9PEZI</name>
<feature type="region of interest" description="Disordered" evidence="1">
    <location>
        <begin position="1"/>
        <end position="32"/>
    </location>
</feature>
<dbReference type="EMBL" id="SKBQ01000030">
    <property type="protein sequence ID" value="TPX13950.1"/>
    <property type="molecule type" value="Genomic_DNA"/>
</dbReference>
<dbReference type="InterPro" id="IPR027417">
    <property type="entry name" value="P-loop_NTPase"/>
</dbReference>
<sequence length="252" mass="28138">MSAAEVPRSAKAKKRKQRDDGGSRKRRKGDAFVDDSLLDTEAGVNRAFETMDSQLLSDHFSQQTTRFGKDLSPIELSDLYISKNSIKDTSSFSKTRNLENLPTFLEEFSEKPADLAKAPVPKGAPHTIIVAGAGLRAADIVRAVRTYQKKGNVVSKLFAKHIKLEEAVTFLKSNRTGIAVGTPARLMDLLNNGALSVEHLERLVVDASHIDMKKRGVMDMKDTMMPLAKWLSRQEFKDRYAAEEKPLELLFF</sequence>
<dbReference type="GO" id="GO:0030686">
    <property type="term" value="C:90S preribosome"/>
    <property type="evidence" value="ECO:0007669"/>
    <property type="project" value="TreeGrafter"/>
</dbReference>
<dbReference type="Proteomes" id="UP000319257">
    <property type="component" value="Unassembled WGS sequence"/>
</dbReference>
<dbReference type="Pfam" id="PF14617">
    <property type="entry name" value="CMS1"/>
    <property type="match status" value="1"/>
</dbReference>
<dbReference type="InParanoid" id="A0A507BBH1"/>